<evidence type="ECO:0008006" key="3">
    <source>
        <dbReference type="Google" id="ProtNLM"/>
    </source>
</evidence>
<dbReference type="AlphaFoldDB" id="A0A7S0LLX6"/>
<protein>
    <recommendedName>
        <fullName evidence="3">Ubiquinol-cytochrome C reductase hinge domain-containing protein</fullName>
    </recommendedName>
</protein>
<accession>A0A7S0LLX6</accession>
<name>A0A7S0LLX6_9EUKA</name>
<evidence type="ECO:0000313" key="2">
    <source>
        <dbReference type="EMBL" id="CAD8615450.1"/>
    </source>
</evidence>
<organism evidence="2">
    <name type="scientific">Coccolithus braarudii</name>
    <dbReference type="NCBI Taxonomy" id="221442"/>
    <lineage>
        <taxon>Eukaryota</taxon>
        <taxon>Haptista</taxon>
        <taxon>Haptophyta</taxon>
        <taxon>Prymnesiophyceae</taxon>
        <taxon>Coccolithales</taxon>
        <taxon>Coccolithaceae</taxon>
        <taxon>Coccolithus</taxon>
    </lineage>
</organism>
<proteinExistence type="predicted"/>
<reference evidence="2" key="1">
    <citation type="submission" date="2021-01" db="EMBL/GenBank/DDBJ databases">
        <authorList>
            <person name="Corre E."/>
            <person name="Pelletier E."/>
            <person name="Niang G."/>
            <person name="Scheremetjew M."/>
            <person name="Finn R."/>
            <person name="Kale V."/>
            <person name="Holt S."/>
            <person name="Cochrane G."/>
            <person name="Meng A."/>
            <person name="Brown T."/>
            <person name="Cohen L."/>
        </authorList>
    </citation>
    <scope>NUCLEOTIDE SEQUENCE</scope>
    <source>
        <strain evidence="2">PLY182g</strain>
    </source>
</reference>
<dbReference type="EMBL" id="HBEY01039511">
    <property type="protein sequence ID" value="CAD8615450.1"/>
    <property type="molecule type" value="Transcribed_RNA"/>
</dbReference>
<evidence type="ECO:0000256" key="1">
    <source>
        <dbReference type="SAM" id="MobiDB-lite"/>
    </source>
</evidence>
<gene>
    <name evidence="2" type="ORF">CPEL01642_LOCUS18831</name>
</gene>
<feature type="region of interest" description="Disordered" evidence="1">
    <location>
        <begin position="1"/>
        <end position="45"/>
    </location>
</feature>
<sequence length="194" mass="21898">MGMTASVSTAVPEPVPTVDSPLPKEVVASSPAEGEKSKGEEEEYRYGWETTDEKGMNRFGGVFKPKATMKRQLSALPDEMALWRLEARSKLLIEMFDEATEAIEARPEPHENRTIATQGIDLNVVVDQACHRQCDAPWKSYQTCMERLEEHKACNGWYRTYVNCLDTKAPNLVLKVLQAVSEDDPDPNVQRLRK</sequence>